<dbReference type="Pfam" id="PF23210">
    <property type="entry name" value="HEAT_Maestro_2"/>
    <property type="match status" value="1"/>
</dbReference>
<protein>
    <submittedName>
        <fullName evidence="2">Maestro heat-like repeat-containing protein family member 2B</fullName>
    </submittedName>
</protein>
<feature type="domain" description="MROH2B-like HEAT-repeats" evidence="1">
    <location>
        <begin position="1"/>
        <end position="258"/>
    </location>
</feature>
<dbReference type="Proteomes" id="UP001165941">
    <property type="component" value="Unassembled WGS sequence"/>
</dbReference>
<keyword evidence="3" id="KW-1185">Reference proteome</keyword>
<name>A0ABX0S0G0_PONBL</name>
<evidence type="ECO:0000313" key="3">
    <source>
        <dbReference type="Proteomes" id="UP001165941"/>
    </source>
</evidence>
<dbReference type="EMBL" id="PGGH01022404">
    <property type="protein sequence ID" value="NIG58145.1"/>
    <property type="molecule type" value="Genomic_DNA"/>
</dbReference>
<organism evidence="2 3">
    <name type="scientific">Pontoporia blainvillei</name>
    <name type="common">Franciscana</name>
    <name type="synonym">Delphinus blainvillei</name>
    <dbReference type="NCBI Taxonomy" id="48723"/>
    <lineage>
        <taxon>Eukaryota</taxon>
        <taxon>Metazoa</taxon>
        <taxon>Chordata</taxon>
        <taxon>Craniata</taxon>
        <taxon>Vertebrata</taxon>
        <taxon>Euteleostomi</taxon>
        <taxon>Mammalia</taxon>
        <taxon>Eutheria</taxon>
        <taxon>Laurasiatheria</taxon>
        <taxon>Artiodactyla</taxon>
        <taxon>Whippomorpha</taxon>
        <taxon>Cetacea</taxon>
        <taxon>Odontoceti</taxon>
        <taxon>Pontoporiidae</taxon>
        <taxon>Pontoporia</taxon>
    </lineage>
</organism>
<sequence>MLKESLWKINDIAWTIQLSWDFNQQMDSYGNTSVEKIFLWKALGTTLASCQDTDFVNSQIKEALAAPNHLGDQRQGITSILGYCAENHFEVVLKVLKTFQDREKFFMNQCKGIFSGKKSLTKTEIMVIYGAMALHALKRRLLPRLDQDIVSQVLFLYGQCSQVLGMAVINKDMDLQVSFIRSITEIGIAVQDAEDEKKFKFSYKEVLLGYMLVSVQGGHGQDPEKFITKSAGLHQDKPLDSLASPVRWKVLIAIRYLRVTELTESLSFVDSQGLAKLLTRVRLIDI</sequence>
<comment type="caution">
    <text evidence="2">The sequence shown here is derived from an EMBL/GenBank/DDBJ whole genome shotgun (WGS) entry which is preliminary data.</text>
</comment>
<proteinExistence type="predicted"/>
<accession>A0ABX0S0G0</accession>
<reference evidence="2" key="1">
    <citation type="submission" date="2018-05" db="EMBL/GenBank/DDBJ databases">
        <authorList>
            <person name="Pedro S.L.S."/>
            <person name="Freitas R.C."/>
            <person name="Barreto A.S."/>
            <person name="Lima A.O.S."/>
        </authorList>
    </citation>
    <scope>NUCLEOTIDE SEQUENCE</scope>
    <source>
        <strain evidence="2">BP203</strain>
        <tissue evidence="2">Muscle</tissue>
    </source>
</reference>
<dbReference type="InterPro" id="IPR045206">
    <property type="entry name" value="Maestro_heat-like_prot"/>
</dbReference>
<gene>
    <name evidence="2" type="ORF">BU61_720</name>
</gene>
<dbReference type="InterPro" id="IPR055408">
    <property type="entry name" value="HEAT_MROH2B-like"/>
</dbReference>
<dbReference type="PANTHER" id="PTHR23120:SF22">
    <property type="entry name" value="MAESTRO HEAT-LIKE REPEAT-CONTAINING PROTEIN FAMILY MEMBER 2B"/>
    <property type="match status" value="1"/>
</dbReference>
<evidence type="ECO:0000313" key="2">
    <source>
        <dbReference type="EMBL" id="NIG58145.1"/>
    </source>
</evidence>
<dbReference type="PANTHER" id="PTHR23120">
    <property type="entry name" value="MAESTRO-RELATED HEAT DOMAIN-CONTAINING"/>
    <property type="match status" value="1"/>
</dbReference>
<evidence type="ECO:0000259" key="1">
    <source>
        <dbReference type="Pfam" id="PF23210"/>
    </source>
</evidence>